<dbReference type="GO" id="GO:0043531">
    <property type="term" value="F:ADP binding"/>
    <property type="evidence" value="ECO:0007669"/>
    <property type="project" value="InterPro"/>
</dbReference>
<dbReference type="OMA" id="NATVCIR"/>
<dbReference type="Gene3D" id="1.20.5.4130">
    <property type="match status" value="1"/>
</dbReference>
<dbReference type="InterPro" id="IPR055414">
    <property type="entry name" value="LRR_R13L4/SHOC2-like"/>
</dbReference>
<evidence type="ECO:0000256" key="3">
    <source>
        <dbReference type="ARBA" id="ARBA00022821"/>
    </source>
</evidence>
<keyword evidence="1" id="KW-0677">Repeat</keyword>
<dbReference type="OrthoDB" id="646178at2759"/>
<dbReference type="FunFam" id="1.10.8.430:FF:000003">
    <property type="entry name" value="Probable disease resistance protein At5g66910"/>
    <property type="match status" value="1"/>
</dbReference>
<dbReference type="EMBL" id="JABCRI010000010">
    <property type="protein sequence ID" value="KAF8398830.1"/>
    <property type="molecule type" value="Genomic_DNA"/>
</dbReference>
<feature type="domain" description="Disease resistance protein winged helix" evidence="6">
    <location>
        <begin position="438"/>
        <end position="508"/>
    </location>
</feature>
<dbReference type="Pfam" id="PF18052">
    <property type="entry name" value="Rx_N"/>
    <property type="match status" value="1"/>
</dbReference>
<proteinExistence type="predicted"/>
<dbReference type="InterPro" id="IPR041118">
    <property type="entry name" value="Rx_N"/>
</dbReference>
<dbReference type="Gene3D" id="1.10.10.10">
    <property type="entry name" value="Winged helix-like DNA-binding domain superfamily/Winged helix DNA-binding domain"/>
    <property type="match status" value="1"/>
</dbReference>
<dbReference type="InterPro" id="IPR038005">
    <property type="entry name" value="RX-like_CC"/>
</dbReference>
<evidence type="ECO:0000256" key="2">
    <source>
        <dbReference type="ARBA" id="ARBA00022741"/>
    </source>
</evidence>
<dbReference type="Pfam" id="PF00931">
    <property type="entry name" value="NB-ARC"/>
    <property type="match status" value="1"/>
</dbReference>
<reference evidence="8 9" key="1">
    <citation type="submission" date="2020-04" db="EMBL/GenBank/DDBJ databases">
        <title>Plant Genome Project.</title>
        <authorList>
            <person name="Zhang R.-G."/>
        </authorList>
    </citation>
    <scope>NUCLEOTIDE SEQUENCE [LARGE SCALE GENOMIC DNA]</scope>
    <source>
        <strain evidence="8">YNK0</strain>
        <tissue evidence="8">Leaf</tissue>
    </source>
</reference>
<dbReference type="InterPro" id="IPR002182">
    <property type="entry name" value="NB-ARC"/>
</dbReference>
<dbReference type="SUPFAM" id="SSF52540">
    <property type="entry name" value="P-loop containing nucleoside triphosphate hydrolases"/>
    <property type="match status" value="1"/>
</dbReference>
<keyword evidence="3" id="KW-0611">Plant defense</keyword>
<dbReference type="FunFam" id="3.40.50.300:FF:001091">
    <property type="entry name" value="Probable disease resistance protein At1g61300"/>
    <property type="match status" value="1"/>
</dbReference>
<dbReference type="PANTHER" id="PTHR23155:SF1193">
    <property type="entry name" value="DISEASE RESISTANCE PROTEIN RPP13-RELATED"/>
    <property type="match status" value="1"/>
</dbReference>
<dbReference type="Pfam" id="PF23598">
    <property type="entry name" value="LRR_14"/>
    <property type="match status" value="1"/>
</dbReference>
<dbReference type="Pfam" id="PF23559">
    <property type="entry name" value="WHD_DRP"/>
    <property type="match status" value="1"/>
</dbReference>
<feature type="domain" description="Disease resistance R13L4/SHOC-2-like LRR" evidence="7">
    <location>
        <begin position="580"/>
        <end position="656"/>
    </location>
</feature>
<sequence length="853" mass="97632">MAEAVVTFLLQKLSDLIEGEANLLLGVDEQINSLRDELEWIHSFLRDADGKRKENERARVWVNQVRDVAYHAEDVIDEFILTVELRRRRSTTTVMGSLRSCVSSTNQLKALHNLGNQIEKIKKRVEEISANKSKYGIEAIQLGEPSSTILKNQGSSSSNQKSVPFVEEADAVGIEDDAKMMVRKLVEGETRLSVISIVGMGGLGKTTLAKKVYNNTDVRQYFKCSAWICLSQEYSVREVLEGILKQIRVPGEGEKEKLGEMNEQELGMEVFGCLNERRYLVVVDDIWSREAWDNLESVFPEGMKGSRVMLTTRNKEIALYADIESAPYELQFLNEGNCWELFCRKAFPKSARSSCLLSPDLKQIGREIVAKCGGLPLAVVVLGGLLSRKEKLASEWAKVLKQMNRQSYEGQSQISRILALSYNDLPYYLKSCFLYLGVFPEDFEIPSRKLIQLWVAEGLVEQRRDETMEEVAEEYLEELILRSMVQTSKRRSNGKIKSCRIHDLLRDLSITEGKEDKFLDVQRSVDFASPARAHRLTIHGSIDRYISLNRPTPHLRSLLRSITELNGEQLGKEHWRFLFGGFKLLRVLDLPRIAILKLPKEVGEMIHLRYLGLRKSSINRLPSTISNLANLQTLDIKSLVSHIQRIPSSINGLGELTNLRKLGIRDALDSHKKALFESIFKLDHIKLLRLHAKDDNTLPTLMLSNHVHLYKLQLYGRLKKLPDLHELPPNLTYLSLGGSLLMHDPIATLEKLPHLRYLALFNKTYMGRRMVCTTSGFPRLEELRVSDLTELEEWQIEKEAMLRLRCLIIRSCYNLKTLPEELGNMPELTELKLQNMPSKFNDRILRDNGEEFR</sequence>
<dbReference type="GO" id="GO:0098542">
    <property type="term" value="P:defense response to other organism"/>
    <property type="evidence" value="ECO:0007669"/>
    <property type="project" value="TreeGrafter"/>
</dbReference>
<dbReference type="InterPro" id="IPR036388">
    <property type="entry name" value="WH-like_DNA-bd_sf"/>
</dbReference>
<evidence type="ECO:0000256" key="1">
    <source>
        <dbReference type="ARBA" id="ARBA00022737"/>
    </source>
</evidence>
<evidence type="ECO:0000259" key="6">
    <source>
        <dbReference type="Pfam" id="PF23559"/>
    </source>
</evidence>
<dbReference type="InterPro" id="IPR058922">
    <property type="entry name" value="WHD_DRP"/>
</dbReference>
<dbReference type="CDD" id="cd14798">
    <property type="entry name" value="RX-CC_like"/>
    <property type="match status" value="1"/>
</dbReference>
<dbReference type="InterPro" id="IPR044974">
    <property type="entry name" value="Disease_R_plants"/>
</dbReference>
<evidence type="ECO:0000313" key="8">
    <source>
        <dbReference type="EMBL" id="KAF8398830.1"/>
    </source>
</evidence>
<dbReference type="InterPro" id="IPR042197">
    <property type="entry name" value="Apaf_helical"/>
</dbReference>
<evidence type="ECO:0000259" key="7">
    <source>
        <dbReference type="Pfam" id="PF23598"/>
    </source>
</evidence>
<organism evidence="8 9">
    <name type="scientific">Tetracentron sinense</name>
    <name type="common">Spur-leaf</name>
    <dbReference type="NCBI Taxonomy" id="13715"/>
    <lineage>
        <taxon>Eukaryota</taxon>
        <taxon>Viridiplantae</taxon>
        <taxon>Streptophyta</taxon>
        <taxon>Embryophyta</taxon>
        <taxon>Tracheophyta</taxon>
        <taxon>Spermatophyta</taxon>
        <taxon>Magnoliopsida</taxon>
        <taxon>Trochodendrales</taxon>
        <taxon>Trochodendraceae</taxon>
        <taxon>Tetracentron</taxon>
    </lineage>
</organism>
<dbReference type="AlphaFoldDB" id="A0A834Z3C3"/>
<dbReference type="Gene3D" id="3.40.50.300">
    <property type="entry name" value="P-loop containing nucleotide triphosphate hydrolases"/>
    <property type="match status" value="1"/>
</dbReference>
<dbReference type="PRINTS" id="PR00364">
    <property type="entry name" value="DISEASERSIST"/>
</dbReference>
<keyword evidence="9" id="KW-1185">Reference proteome</keyword>
<evidence type="ECO:0000259" key="4">
    <source>
        <dbReference type="Pfam" id="PF00931"/>
    </source>
</evidence>
<evidence type="ECO:0000313" key="9">
    <source>
        <dbReference type="Proteomes" id="UP000655225"/>
    </source>
</evidence>
<dbReference type="Gene3D" id="3.80.10.10">
    <property type="entry name" value="Ribonuclease Inhibitor"/>
    <property type="match status" value="1"/>
</dbReference>
<protein>
    <submittedName>
        <fullName evidence="8">Uncharacterized protein</fullName>
    </submittedName>
</protein>
<dbReference type="SUPFAM" id="SSF52058">
    <property type="entry name" value="L domain-like"/>
    <property type="match status" value="1"/>
</dbReference>
<dbReference type="Proteomes" id="UP000655225">
    <property type="component" value="Unassembled WGS sequence"/>
</dbReference>
<gene>
    <name evidence="8" type="ORF">HHK36_014693</name>
</gene>
<dbReference type="InterPro" id="IPR027417">
    <property type="entry name" value="P-loop_NTPase"/>
</dbReference>
<comment type="caution">
    <text evidence="8">The sequence shown here is derived from an EMBL/GenBank/DDBJ whole genome shotgun (WGS) entry which is preliminary data.</text>
</comment>
<feature type="domain" description="NB-ARC" evidence="4">
    <location>
        <begin position="176"/>
        <end position="350"/>
    </location>
</feature>
<name>A0A834Z3C3_TETSI</name>
<feature type="domain" description="Disease resistance N-terminal" evidence="5">
    <location>
        <begin position="5"/>
        <end position="90"/>
    </location>
</feature>
<evidence type="ECO:0000259" key="5">
    <source>
        <dbReference type="Pfam" id="PF18052"/>
    </source>
</evidence>
<dbReference type="Gene3D" id="1.10.8.430">
    <property type="entry name" value="Helical domain of apoptotic protease-activating factors"/>
    <property type="match status" value="1"/>
</dbReference>
<dbReference type="PANTHER" id="PTHR23155">
    <property type="entry name" value="DISEASE RESISTANCE PROTEIN RP"/>
    <property type="match status" value="1"/>
</dbReference>
<accession>A0A834Z3C3</accession>
<keyword evidence="2" id="KW-0547">Nucleotide-binding</keyword>
<dbReference type="InterPro" id="IPR032675">
    <property type="entry name" value="LRR_dom_sf"/>
</dbReference>
<dbReference type="FunFam" id="1.10.10.10:FF:000322">
    <property type="entry name" value="Probable disease resistance protein At1g63360"/>
    <property type="match status" value="1"/>
</dbReference>